<organism evidence="1">
    <name type="scientific">marine sediment metagenome</name>
    <dbReference type="NCBI Taxonomy" id="412755"/>
    <lineage>
        <taxon>unclassified sequences</taxon>
        <taxon>metagenomes</taxon>
        <taxon>ecological metagenomes</taxon>
    </lineage>
</organism>
<gene>
    <name evidence="1" type="ORF">S12H4_34359</name>
</gene>
<feature type="non-terminal residue" evidence="1">
    <location>
        <position position="1"/>
    </location>
</feature>
<protein>
    <submittedName>
        <fullName evidence="1">Uncharacterized protein</fullName>
    </submittedName>
</protein>
<dbReference type="EMBL" id="BARW01020323">
    <property type="protein sequence ID" value="GAI90309.1"/>
    <property type="molecule type" value="Genomic_DNA"/>
</dbReference>
<accession>X1UD66</accession>
<dbReference type="AlphaFoldDB" id="X1UD66"/>
<sequence>RFVMPEVLGNPPSPRTPLVWDGTAYRVIRGHTDGTVQVRGEDQLFSFDAVVAEATSGAIAAADGFWDSASPPAGSIWVITNLVATDTTSPTTRHIHRLRVGAANTTFSSEQRAFAIGDQSQWHGHIYLAPTNVVRVSFEGAAANDWCVVEITGYQMTLET</sequence>
<comment type="caution">
    <text evidence="1">The sequence shown here is derived from an EMBL/GenBank/DDBJ whole genome shotgun (WGS) entry which is preliminary data.</text>
</comment>
<reference evidence="1" key="1">
    <citation type="journal article" date="2014" name="Front. Microbiol.">
        <title>High frequency of phylogenetically diverse reductive dehalogenase-homologous genes in deep subseafloor sedimentary metagenomes.</title>
        <authorList>
            <person name="Kawai M."/>
            <person name="Futagami T."/>
            <person name="Toyoda A."/>
            <person name="Takaki Y."/>
            <person name="Nishi S."/>
            <person name="Hori S."/>
            <person name="Arai W."/>
            <person name="Tsubouchi T."/>
            <person name="Morono Y."/>
            <person name="Uchiyama I."/>
            <person name="Ito T."/>
            <person name="Fujiyama A."/>
            <person name="Inagaki F."/>
            <person name="Takami H."/>
        </authorList>
    </citation>
    <scope>NUCLEOTIDE SEQUENCE</scope>
    <source>
        <strain evidence="1">Expedition CK06-06</strain>
    </source>
</reference>
<proteinExistence type="predicted"/>
<name>X1UD66_9ZZZZ</name>
<evidence type="ECO:0000313" key="1">
    <source>
        <dbReference type="EMBL" id="GAI90309.1"/>
    </source>
</evidence>